<accession>A0AAD7Z4H7</accession>
<feature type="non-terminal residue" evidence="2">
    <location>
        <position position="1"/>
    </location>
</feature>
<feature type="non-terminal residue" evidence="2">
    <location>
        <position position="62"/>
    </location>
</feature>
<dbReference type="AlphaFoldDB" id="A0AAD7Z4H7"/>
<evidence type="ECO:0000313" key="3">
    <source>
        <dbReference type="Proteomes" id="UP001233999"/>
    </source>
</evidence>
<keyword evidence="3" id="KW-1185">Reference proteome</keyword>
<proteinExistence type="predicted"/>
<feature type="transmembrane region" description="Helical" evidence="1">
    <location>
        <begin position="39"/>
        <end position="60"/>
    </location>
</feature>
<evidence type="ECO:0000256" key="1">
    <source>
        <dbReference type="SAM" id="Phobius"/>
    </source>
</evidence>
<dbReference type="Gene3D" id="1.10.287.3510">
    <property type="match status" value="1"/>
</dbReference>
<reference evidence="2" key="1">
    <citation type="journal article" date="2023" name="IScience">
        <title>Live-bearing cockroach genome reveals convergent evolutionary mechanisms linked to viviparity in insects and beyond.</title>
        <authorList>
            <person name="Fouks B."/>
            <person name="Harrison M.C."/>
            <person name="Mikhailova A.A."/>
            <person name="Marchal E."/>
            <person name="English S."/>
            <person name="Carruthers M."/>
            <person name="Jennings E.C."/>
            <person name="Chiamaka E.L."/>
            <person name="Frigard R.A."/>
            <person name="Pippel M."/>
            <person name="Attardo G.M."/>
            <person name="Benoit J.B."/>
            <person name="Bornberg-Bauer E."/>
            <person name="Tobe S.S."/>
        </authorList>
    </citation>
    <scope>NUCLEOTIDE SEQUENCE</scope>
    <source>
        <strain evidence="2">Stay&amp;Tobe</strain>
    </source>
</reference>
<name>A0AAD7Z4H7_DIPPU</name>
<sequence length="62" mass="7060">FRESILSYKAAAIGVYCTLTLSYYILLSNFFNYELYFRIVFLTFSVCEGALGLSILAFRLPG</sequence>
<keyword evidence="1" id="KW-1133">Transmembrane helix</keyword>
<evidence type="ECO:0008006" key="4">
    <source>
        <dbReference type="Google" id="ProtNLM"/>
    </source>
</evidence>
<organism evidence="2 3">
    <name type="scientific">Diploptera punctata</name>
    <name type="common">Pacific beetle cockroach</name>
    <dbReference type="NCBI Taxonomy" id="6984"/>
    <lineage>
        <taxon>Eukaryota</taxon>
        <taxon>Metazoa</taxon>
        <taxon>Ecdysozoa</taxon>
        <taxon>Arthropoda</taxon>
        <taxon>Hexapoda</taxon>
        <taxon>Insecta</taxon>
        <taxon>Pterygota</taxon>
        <taxon>Neoptera</taxon>
        <taxon>Polyneoptera</taxon>
        <taxon>Dictyoptera</taxon>
        <taxon>Blattodea</taxon>
        <taxon>Blaberoidea</taxon>
        <taxon>Blaberidae</taxon>
        <taxon>Diplopterinae</taxon>
        <taxon>Diploptera</taxon>
    </lineage>
</organism>
<gene>
    <name evidence="2" type="ORF">L9F63_008842</name>
</gene>
<dbReference type="Proteomes" id="UP001233999">
    <property type="component" value="Unassembled WGS sequence"/>
</dbReference>
<reference evidence="2" key="2">
    <citation type="submission" date="2023-05" db="EMBL/GenBank/DDBJ databases">
        <authorList>
            <person name="Fouks B."/>
        </authorList>
    </citation>
    <scope>NUCLEOTIDE SEQUENCE</scope>
    <source>
        <strain evidence="2">Stay&amp;Tobe</strain>
        <tissue evidence="2">Testes</tissue>
    </source>
</reference>
<keyword evidence="1" id="KW-0472">Membrane</keyword>
<dbReference type="EMBL" id="JASPKZ010010682">
    <property type="protein sequence ID" value="KAJ9573759.1"/>
    <property type="molecule type" value="Genomic_DNA"/>
</dbReference>
<evidence type="ECO:0000313" key="2">
    <source>
        <dbReference type="EMBL" id="KAJ9573759.1"/>
    </source>
</evidence>
<keyword evidence="1" id="KW-0812">Transmembrane</keyword>
<feature type="transmembrane region" description="Helical" evidence="1">
    <location>
        <begin position="6"/>
        <end position="27"/>
    </location>
</feature>
<comment type="caution">
    <text evidence="2">The sequence shown here is derived from an EMBL/GenBank/DDBJ whole genome shotgun (WGS) entry which is preliminary data.</text>
</comment>
<protein>
    <recommendedName>
        <fullName evidence="4">NADH dehydrogenase subunit 4L</fullName>
    </recommendedName>
</protein>